<dbReference type="PANTHER" id="PTHR24062">
    <property type="entry name" value="VOMERONASAL TYPE-1 RECEPTOR"/>
    <property type="match status" value="1"/>
</dbReference>
<feature type="transmembrane region" description="Helical" evidence="11">
    <location>
        <begin position="312"/>
        <end position="333"/>
    </location>
</feature>
<evidence type="ECO:0000313" key="15">
    <source>
        <dbReference type="Proteomes" id="UP000823872"/>
    </source>
</evidence>
<organism evidence="14 15">
    <name type="scientific">Felis catus</name>
    <name type="common">Cat</name>
    <name type="synonym">Felis silvestris catus</name>
    <dbReference type="NCBI Taxonomy" id="9685"/>
    <lineage>
        <taxon>Eukaryota</taxon>
        <taxon>Metazoa</taxon>
        <taxon>Chordata</taxon>
        <taxon>Craniata</taxon>
        <taxon>Vertebrata</taxon>
        <taxon>Euteleostomi</taxon>
        <taxon>Mammalia</taxon>
        <taxon>Eutheria</taxon>
        <taxon>Laurasiatheria</taxon>
        <taxon>Carnivora</taxon>
        <taxon>Feliformia</taxon>
        <taxon>Felidae</taxon>
        <taxon>Felinae</taxon>
        <taxon>Felis</taxon>
    </lineage>
</organism>
<dbReference type="Pfam" id="PF03402">
    <property type="entry name" value="V1R"/>
    <property type="match status" value="1"/>
</dbReference>
<evidence type="ECO:0000256" key="4">
    <source>
        <dbReference type="ARBA" id="ARBA00022507"/>
    </source>
</evidence>
<feature type="region of interest" description="Disordered" evidence="12">
    <location>
        <begin position="1"/>
        <end position="38"/>
    </location>
</feature>
<evidence type="ECO:0000256" key="6">
    <source>
        <dbReference type="ARBA" id="ARBA00022989"/>
    </source>
</evidence>
<dbReference type="Gene3D" id="1.20.1070.10">
    <property type="entry name" value="Rhodopsin 7-helix transmembrane proteins"/>
    <property type="match status" value="1"/>
</dbReference>
<name>A0ABI7XYU5_FELCA</name>
<dbReference type="GeneTree" id="ENSGT01030000234553"/>
<accession>A0ABI7XYU5</accession>
<evidence type="ECO:0000256" key="12">
    <source>
        <dbReference type="SAM" id="MobiDB-lite"/>
    </source>
</evidence>
<dbReference type="InterPro" id="IPR004072">
    <property type="entry name" value="Vmron_rcpt_1"/>
</dbReference>
<feature type="transmembrane region" description="Helical" evidence="11">
    <location>
        <begin position="52"/>
        <end position="73"/>
    </location>
</feature>
<evidence type="ECO:0000256" key="10">
    <source>
        <dbReference type="ARBA" id="ARBA00023224"/>
    </source>
</evidence>
<evidence type="ECO:0000259" key="13">
    <source>
        <dbReference type="PROSITE" id="PS50262"/>
    </source>
</evidence>
<evidence type="ECO:0000256" key="9">
    <source>
        <dbReference type="ARBA" id="ARBA00023170"/>
    </source>
</evidence>
<reference evidence="14" key="2">
    <citation type="submission" date="2025-08" db="UniProtKB">
        <authorList>
            <consortium name="Ensembl"/>
        </authorList>
    </citation>
    <scope>IDENTIFICATION</scope>
    <source>
        <strain evidence="14">breed Abyssinian</strain>
    </source>
</reference>
<keyword evidence="10 11" id="KW-0807">Transducer</keyword>
<keyword evidence="5 11" id="KW-0812">Transmembrane</keyword>
<keyword evidence="6 11" id="KW-1133">Transmembrane helix</keyword>
<comment type="subcellular location">
    <subcellularLocation>
        <location evidence="1 11">Cell membrane</location>
        <topology evidence="1 11">Multi-pass membrane protein</topology>
    </subcellularLocation>
</comment>
<feature type="transmembrane region" description="Helical" evidence="11">
    <location>
        <begin position="233"/>
        <end position="250"/>
    </location>
</feature>
<keyword evidence="7 11" id="KW-0297">G-protein coupled receptor</keyword>
<keyword evidence="8 11" id="KW-0472">Membrane</keyword>
<proteinExistence type="inferred from homology"/>
<protein>
    <recommendedName>
        <fullName evidence="11">Vomeronasal type-1 receptor</fullName>
    </recommendedName>
</protein>
<keyword evidence="4 11" id="KW-0589">Pheromone response</keyword>
<keyword evidence="15" id="KW-1185">Reference proteome</keyword>
<evidence type="ECO:0000256" key="3">
    <source>
        <dbReference type="ARBA" id="ARBA00022475"/>
    </source>
</evidence>
<feature type="transmembrane region" description="Helical" evidence="11">
    <location>
        <begin position="282"/>
        <end position="306"/>
    </location>
</feature>
<dbReference type="SUPFAM" id="SSF81321">
    <property type="entry name" value="Family A G protein-coupled receptor-like"/>
    <property type="match status" value="1"/>
</dbReference>
<evidence type="ECO:0000256" key="7">
    <source>
        <dbReference type="ARBA" id="ARBA00023040"/>
    </source>
</evidence>
<dbReference type="InterPro" id="IPR017452">
    <property type="entry name" value="GPCR_Rhodpsn_7TM"/>
</dbReference>
<feature type="transmembrane region" description="Helical" evidence="11">
    <location>
        <begin position="171"/>
        <end position="193"/>
    </location>
</feature>
<dbReference type="Proteomes" id="UP000823872">
    <property type="component" value="Chromosome B2"/>
</dbReference>
<evidence type="ECO:0000256" key="1">
    <source>
        <dbReference type="ARBA" id="ARBA00004651"/>
    </source>
</evidence>
<comment type="similarity">
    <text evidence="2 11">Belongs to the G-protein coupled receptor 1 family.</text>
</comment>
<keyword evidence="3 11" id="KW-1003">Cell membrane</keyword>
<dbReference type="Ensembl" id="ENSFCTT00005039475.1">
    <property type="protein sequence ID" value="ENSFCTP00005027759.1"/>
    <property type="gene ID" value="ENSFCTG00005013855.1"/>
</dbReference>
<evidence type="ECO:0000256" key="2">
    <source>
        <dbReference type="ARBA" id="ARBA00010663"/>
    </source>
</evidence>
<evidence type="ECO:0000313" key="14">
    <source>
        <dbReference type="Ensembl" id="ENSFCTP00005027759.1"/>
    </source>
</evidence>
<sequence>KGPRPPLGSPRVLSGTQTSCADPCPPAGQHSKVPPPPHPRALKNMVLNTIRATIFLFLTGPGIVGNISVFVKYTCAFFSGTATKSVHLLSTHLVFTNTVILLSKVTLKTIAMFGVRNVLGDTGCKAFVFLERVARGLSISTSSFLAVVQATTISPRAPVPAGFKPASARHILPFCLFFWVLNSLVSMNLLYYVRNTSSLNRSQASHGNSCSYVLPRSQIMKWTFPILMALRDFLFLSLMGWASAYLVLLLHKHHRRVLYLQKSKILRQTHPLPPERRAAHSVLLLMLCFLLFYWTDCILSLGLNFSLENASFVLNIQEFLTLGYAILSPFVLIHRDGQTGTFGPELTQEPVQQGLNLFLIFHLVTLKKSLKVLCW</sequence>
<reference evidence="14" key="3">
    <citation type="submission" date="2025-09" db="UniProtKB">
        <authorList>
            <consortium name="Ensembl"/>
        </authorList>
    </citation>
    <scope>IDENTIFICATION</scope>
    <source>
        <strain evidence="14">breed Abyssinian</strain>
    </source>
</reference>
<evidence type="ECO:0000256" key="11">
    <source>
        <dbReference type="RuleBase" id="RU364061"/>
    </source>
</evidence>
<keyword evidence="9 11" id="KW-0675">Receptor</keyword>
<evidence type="ECO:0000256" key="8">
    <source>
        <dbReference type="ARBA" id="ARBA00023136"/>
    </source>
</evidence>
<evidence type="ECO:0000256" key="5">
    <source>
        <dbReference type="ARBA" id="ARBA00022692"/>
    </source>
</evidence>
<feature type="transmembrane region" description="Helical" evidence="11">
    <location>
        <begin position="85"/>
        <end position="107"/>
    </location>
</feature>
<dbReference type="PROSITE" id="PS50262">
    <property type="entry name" value="G_PROTEIN_RECEP_F1_2"/>
    <property type="match status" value="1"/>
</dbReference>
<reference evidence="14 15" key="1">
    <citation type="submission" date="2021-02" db="EMBL/GenBank/DDBJ databases">
        <title>Safari Cat Assemblies.</title>
        <authorList>
            <person name="Bredemeyer K.R."/>
            <person name="Murphy W.J."/>
        </authorList>
    </citation>
    <scope>NUCLEOTIDE SEQUENCE [LARGE SCALE GENOMIC DNA]</scope>
</reference>
<feature type="domain" description="G-protein coupled receptors family 1 profile" evidence="13">
    <location>
        <begin position="65"/>
        <end position="332"/>
    </location>
</feature>